<keyword evidence="3" id="KW-1003">Cell membrane</keyword>
<evidence type="ECO:0000256" key="6">
    <source>
        <dbReference type="ARBA" id="ARBA00023136"/>
    </source>
</evidence>
<feature type="transmembrane region" description="Helical" evidence="7">
    <location>
        <begin position="7"/>
        <end position="26"/>
    </location>
</feature>
<evidence type="ECO:0000313" key="10">
    <source>
        <dbReference type="Proteomes" id="UP000054092"/>
    </source>
</evidence>
<feature type="transmembrane region" description="Helical" evidence="7">
    <location>
        <begin position="239"/>
        <end position="260"/>
    </location>
</feature>
<dbReference type="PROSITE" id="PS50928">
    <property type="entry name" value="ABC_TM1"/>
    <property type="match status" value="1"/>
</dbReference>
<dbReference type="GO" id="GO:0055085">
    <property type="term" value="P:transmembrane transport"/>
    <property type="evidence" value="ECO:0007669"/>
    <property type="project" value="InterPro"/>
</dbReference>
<proteinExistence type="inferred from homology"/>
<dbReference type="CDD" id="cd06261">
    <property type="entry name" value="TM_PBP2"/>
    <property type="match status" value="1"/>
</dbReference>
<gene>
    <name evidence="9" type="ORF">XD94_0649</name>
</gene>
<accession>A0A124FYF6</accession>
<dbReference type="InterPro" id="IPR000515">
    <property type="entry name" value="MetI-like"/>
</dbReference>
<dbReference type="Pfam" id="PF00528">
    <property type="entry name" value="BPD_transp_1"/>
    <property type="match status" value="1"/>
</dbReference>
<feature type="transmembrane region" description="Helical" evidence="7">
    <location>
        <begin position="182"/>
        <end position="203"/>
    </location>
</feature>
<comment type="similarity">
    <text evidence="7">Belongs to the binding-protein-dependent transport system permease family.</text>
</comment>
<keyword evidence="9" id="KW-0762">Sugar transport</keyword>
<dbReference type="GO" id="GO:0005886">
    <property type="term" value="C:plasma membrane"/>
    <property type="evidence" value="ECO:0007669"/>
    <property type="project" value="UniProtKB-SubCell"/>
</dbReference>
<dbReference type="PANTHER" id="PTHR43744">
    <property type="entry name" value="ABC TRANSPORTER PERMEASE PROTEIN MG189-RELATED-RELATED"/>
    <property type="match status" value="1"/>
</dbReference>
<reference evidence="10" key="1">
    <citation type="journal article" date="2015" name="MBio">
        <title>Genome-Resolved Metagenomic Analysis Reveals Roles for Candidate Phyla and Other Microbial Community Members in Biogeochemical Transformations in Oil Reservoirs.</title>
        <authorList>
            <person name="Hu P."/>
            <person name="Tom L."/>
            <person name="Singh A."/>
            <person name="Thomas B.C."/>
            <person name="Baker B.J."/>
            <person name="Piceno Y.M."/>
            <person name="Andersen G.L."/>
            <person name="Banfield J.F."/>
        </authorList>
    </citation>
    <scope>NUCLEOTIDE SEQUENCE [LARGE SCALE GENOMIC DNA]</scope>
</reference>
<comment type="subcellular location">
    <subcellularLocation>
        <location evidence="1 7">Cell membrane</location>
        <topology evidence="1 7">Multi-pass membrane protein</topology>
    </subcellularLocation>
</comment>
<protein>
    <submittedName>
        <fullName evidence="9">ABC-type sugar transport system, permease component</fullName>
    </submittedName>
</protein>
<evidence type="ECO:0000313" key="9">
    <source>
        <dbReference type="EMBL" id="KUK81025.1"/>
    </source>
</evidence>
<dbReference type="Gene3D" id="1.10.3720.10">
    <property type="entry name" value="MetI-like"/>
    <property type="match status" value="1"/>
</dbReference>
<evidence type="ECO:0000256" key="7">
    <source>
        <dbReference type="RuleBase" id="RU363032"/>
    </source>
</evidence>
<evidence type="ECO:0000256" key="2">
    <source>
        <dbReference type="ARBA" id="ARBA00022448"/>
    </source>
</evidence>
<dbReference type="AlphaFoldDB" id="A0A124FYF6"/>
<evidence type="ECO:0000256" key="3">
    <source>
        <dbReference type="ARBA" id="ARBA00022475"/>
    </source>
</evidence>
<keyword evidence="2 7" id="KW-0813">Transport</keyword>
<evidence type="ECO:0000256" key="1">
    <source>
        <dbReference type="ARBA" id="ARBA00004651"/>
    </source>
</evidence>
<feature type="transmembrane region" description="Helical" evidence="7">
    <location>
        <begin position="70"/>
        <end position="94"/>
    </location>
</feature>
<keyword evidence="5 7" id="KW-1133">Transmembrane helix</keyword>
<sequence length="276" mass="31238">MMKRRGITVNIIALLIALVFIFPLYWTFLTAFRTEAQILEWPPKFLPTNLTLANFEEVLAHPQDTPVFQWFINSLFAAVSYASLSVVVGVMAAFALARMQFRFRDAYFKIILASMAVPGMIHFLPNYTTIDALGWTDNLVAIIVPGLASTFGIFLLRQFFISVPREIEEAAIIDGANIRQRIFYVIAPLAKESIIILWVMNFMSNWNDYLWALVVLYSPNKRTMPVGMSTLQGKYVTQYGPLMAGALFIAVPSILIFLLVQRYYIKGIDISGAVKE</sequence>
<evidence type="ECO:0000256" key="4">
    <source>
        <dbReference type="ARBA" id="ARBA00022692"/>
    </source>
</evidence>
<dbReference type="PANTHER" id="PTHR43744:SF12">
    <property type="entry name" value="ABC TRANSPORTER PERMEASE PROTEIN MG189-RELATED"/>
    <property type="match status" value="1"/>
</dbReference>
<feature type="transmembrane region" description="Helical" evidence="7">
    <location>
        <begin position="139"/>
        <end position="161"/>
    </location>
</feature>
<keyword evidence="4 7" id="KW-0812">Transmembrane</keyword>
<dbReference type="PATRIC" id="fig|1184387.3.peg.1007"/>
<comment type="caution">
    <text evidence="9">The sequence shown here is derived from an EMBL/GenBank/DDBJ whole genome shotgun (WGS) entry which is preliminary data.</text>
</comment>
<feature type="transmembrane region" description="Helical" evidence="7">
    <location>
        <begin position="106"/>
        <end position="127"/>
    </location>
</feature>
<dbReference type="EMBL" id="LGGP01000088">
    <property type="protein sequence ID" value="KUK81025.1"/>
    <property type="molecule type" value="Genomic_DNA"/>
</dbReference>
<evidence type="ECO:0000259" key="8">
    <source>
        <dbReference type="PROSITE" id="PS50928"/>
    </source>
</evidence>
<name>A0A124FYF6_9BACT</name>
<evidence type="ECO:0000256" key="5">
    <source>
        <dbReference type="ARBA" id="ARBA00022989"/>
    </source>
</evidence>
<dbReference type="InterPro" id="IPR035906">
    <property type="entry name" value="MetI-like_sf"/>
</dbReference>
<dbReference type="SUPFAM" id="SSF161098">
    <property type="entry name" value="MetI-like"/>
    <property type="match status" value="1"/>
</dbReference>
<keyword evidence="6 7" id="KW-0472">Membrane</keyword>
<organism evidence="9 10">
    <name type="scientific">Mesotoga prima</name>
    <dbReference type="NCBI Taxonomy" id="1184387"/>
    <lineage>
        <taxon>Bacteria</taxon>
        <taxon>Thermotogati</taxon>
        <taxon>Thermotogota</taxon>
        <taxon>Thermotogae</taxon>
        <taxon>Kosmotogales</taxon>
        <taxon>Kosmotogaceae</taxon>
        <taxon>Mesotoga</taxon>
    </lineage>
</organism>
<dbReference type="Proteomes" id="UP000054092">
    <property type="component" value="Unassembled WGS sequence"/>
</dbReference>
<feature type="domain" description="ABC transmembrane type-1" evidence="8">
    <location>
        <begin position="71"/>
        <end position="260"/>
    </location>
</feature>